<name>A0A081FTA8_9GAMM</name>
<dbReference type="InterPro" id="IPR032710">
    <property type="entry name" value="NTF2-like_dom_sf"/>
</dbReference>
<gene>
    <name evidence="2" type="ORF">ADIMK_3910</name>
</gene>
<evidence type="ECO:0000313" key="2">
    <source>
        <dbReference type="EMBL" id="KEA61763.1"/>
    </source>
</evidence>
<dbReference type="eggNOG" id="COG3631">
    <property type="taxonomic scope" value="Bacteria"/>
</dbReference>
<dbReference type="EMBL" id="JMQN01000059">
    <property type="protein sequence ID" value="KEA61763.1"/>
    <property type="molecule type" value="Genomic_DNA"/>
</dbReference>
<protein>
    <submittedName>
        <fullName evidence="2">Putative transcriptional regulator</fullName>
    </submittedName>
</protein>
<dbReference type="InterPro" id="IPR037401">
    <property type="entry name" value="SnoaL-like"/>
</dbReference>
<evidence type="ECO:0000313" key="3">
    <source>
        <dbReference type="Proteomes" id="UP000028252"/>
    </source>
</evidence>
<feature type="domain" description="SnoaL-like" evidence="1">
    <location>
        <begin position="16"/>
        <end position="114"/>
    </location>
</feature>
<dbReference type="AlphaFoldDB" id="A0A081FTA8"/>
<dbReference type="Proteomes" id="UP000028252">
    <property type="component" value="Unassembled WGS sequence"/>
</dbReference>
<proteinExistence type="predicted"/>
<dbReference type="STRING" id="1232683.ADIMK_3910"/>
<dbReference type="PATRIC" id="fig|1232683.4.peg.3847"/>
<sequence length="144" mass="16526">MTETENKDLLTQYASLLEALSPENMDSMLTLLAEDVEFKDPFNHTRDKAGYRAVMTDMFESLENIQFKVKQIAPTPRGGYLLWDFSAYSKITKAIYAEGVSHIEINAEGKINRHYDYWDGSLIMDGMPLIGRVVKWVRKKAGKR</sequence>
<dbReference type="SUPFAM" id="SSF54427">
    <property type="entry name" value="NTF2-like"/>
    <property type="match status" value="1"/>
</dbReference>
<keyword evidence="3" id="KW-1185">Reference proteome</keyword>
<dbReference type="RefSeq" id="WP_051693152.1">
    <property type="nucleotide sequence ID" value="NZ_JMQN01000059.1"/>
</dbReference>
<dbReference type="OrthoDB" id="1115105at2"/>
<reference evidence="2 3" key="1">
    <citation type="submission" date="2014-04" db="EMBL/GenBank/DDBJ databases">
        <title>Marinobacterium kochiensis sp. nov., isolated from sediment sample collected from Kochi backwaters in Kerala, India.</title>
        <authorList>
            <person name="Singh A."/>
            <person name="Pinnaka A.K."/>
        </authorList>
    </citation>
    <scope>NUCLEOTIDE SEQUENCE [LARGE SCALE GENOMIC DNA]</scope>
    <source>
        <strain evidence="2 3">AK27</strain>
    </source>
</reference>
<accession>A0A081FTA8</accession>
<organism evidence="2 3">
    <name type="scientific">Marinobacterium lacunae</name>
    <dbReference type="NCBI Taxonomy" id="1232683"/>
    <lineage>
        <taxon>Bacteria</taxon>
        <taxon>Pseudomonadati</taxon>
        <taxon>Pseudomonadota</taxon>
        <taxon>Gammaproteobacteria</taxon>
        <taxon>Oceanospirillales</taxon>
        <taxon>Oceanospirillaceae</taxon>
        <taxon>Marinobacterium</taxon>
    </lineage>
</organism>
<evidence type="ECO:0000259" key="1">
    <source>
        <dbReference type="Pfam" id="PF12680"/>
    </source>
</evidence>
<dbReference type="Pfam" id="PF12680">
    <property type="entry name" value="SnoaL_2"/>
    <property type="match status" value="1"/>
</dbReference>
<dbReference type="Gene3D" id="3.10.450.50">
    <property type="match status" value="1"/>
</dbReference>
<comment type="caution">
    <text evidence="2">The sequence shown here is derived from an EMBL/GenBank/DDBJ whole genome shotgun (WGS) entry which is preliminary data.</text>
</comment>